<sequence length="746" mass="80261">AAARPPAAPQAVAACRELPQAAAGALKEITARMLDAGEMHEFSGSVWNAGMLLGHHSLGLGVSLALVLAIVLNLCIQVSFCFIVWQYMLESNRLDDQYLDRLLTFRLGVAHHVDYADVVGQQSLARQLCDLDPKLHTSAIHTSFMENWYEFYEGGPFLMLLALALWMAHIIREVRDALTQLNAVLSTPRGPRTTIVLVGGDPDEEEDADGASTRRNSVSSASSSRSCLGYLERLTVTARIVEITRLRVFFVSVGIVLPRVVLAGMLGVIGVRYLGRTPRMEDLVLNAMALSFILSIDEEFFETFLPRRVQTLVHNLEAAPLNEGRHARRFPAMEALAVLAAILAGLAAAYALVMDPFLSRLEQSRDILCSGQLDFVFSYSSASGVVHVAQSAREPGITETERIVLQVAQPVLWTDASWSVDPSLIALAQGGNARVAVGPPAVATPSPPSLHDAGFQEDSFRLVAQISESSGEEAADLLPCADFSTGLSLEWSQETLREISGISGASTCEDLLVDPWLCGRANSTRLRALCPFTCACRQGIMAWAGPFVTRAFGCPTECGKIAGQTWELIMGNLFPCEDTGEGNFTGQGSYMPPIYQSMAAAAPHLNLHFSDFFQLYIRGVKEYIMSEPLVAQGVSGGVEALSFSTAYEGAPGESALSQSQKDALVNHVLTGRIFDDILAGVWSLFPGTPHPRNLTGCAYLASVEVFLAINTNLCEEGTIASIRPWCPVACGCDGALDPAGCPSACA</sequence>
<evidence type="ECO:0000313" key="3">
    <source>
        <dbReference type="EMBL" id="CAK0882867.1"/>
    </source>
</evidence>
<dbReference type="EMBL" id="CAUYUJ010018348">
    <property type="protein sequence ID" value="CAK0882867.1"/>
    <property type="molecule type" value="Genomic_DNA"/>
</dbReference>
<feature type="non-terminal residue" evidence="3">
    <location>
        <position position="1"/>
    </location>
</feature>
<evidence type="ECO:0000256" key="2">
    <source>
        <dbReference type="SAM" id="Phobius"/>
    </source>
</evidence>
<gene>
    <name evidence="3" type="ORF">PCOR1329_LOCUS65253</name>
</gene>
<feature type="region of interest" description="Disordered" evidence="1">
    <location>
        <begin position="195"/>
        <end position="221"/>
    </location>
</feature>
<feature type="compositionally biased region" description="Low complexity" evidence="1">
    <location>
        <begin position="210"/>
        <end position="221"/>
    </location>
</feature>
<feature type="transmembrane region" description="Helical" evidence="2">
    <location>
        <begin position="248"/>
        <end position="271"/>
    </location>
</feature>
<name>A0ABN9W9H2_9DINO</name>
<protein>
    <submittedName>
        <fullName evidence="3">Uncharacterized protein</fullName>
    </submittedName>
</protein>
<proteinExistence type="predicted"/>
<feature type="transmembrane region" description="Helical" evidence="2">
    <location>
        <begin position="58"/>
        <end position="85"/>
    </location>
</feature>
<accession>A0ABN9W9H2</accession>
<organism evidence="3 4">
    <name type="scientific">Prorocentrum cordatum</name>
    <dbReference type="NCBI Taxonomy" id="2364126"/>
    <lineage>
        <taxon>Eukaryota</taxon>
        <taxon>Sar</taxon>
        <taxon>Alveolata</taxon>
        <taxon>Dinophyceae</taxon>
        <taxon>Prorocentrales</taxon>
        <taxon>Prorocentraceae</taxon>
        <taxon>Prorocentrum</taxon>
    </lineage>
</organism>
<keyword evidence="2" id="KW-0812">Transmembrane</keyword>
<evidence type="ECO:0000256" key="1">
    <source>
        <dbReference type="SAM" id="MobiDB-lite"/>
    </source>
</evidence>
<keyword evidence="4" id="KW-1185">Reference proteome</keyword>
<feature type="transmembrane region" description="Helical" evidence="2">
    <location>
        <begin position="335"/>
        <end position="353"/>
    </location>
</feature>
<feature type="transmembrane region" description="Helical" evidence="2">
    <location>
        <begin position="154"/>
        <end position="171"/>
    </location>
</feature>
<comment type="caution">
    <text evidence="3">The sequence shown here is derived from an EMBL/GenBank/DDBJ whole genome shotgun (WGS) entry which is preliminary data.</text>
</comment>
<evidence type="ECO:0000313" key="4">
    <source>
        <dbReference type="Proteomes" id="UP001189429"/>
    </source>
</evidence>
<keyword evidence="2" id="KW-1133">Transmembrane helix</keyword>
<keyword evidence="2" id="KW-0472">Membrane</keyword>
<dbReference type="Proteomes" id="UP001189429">
    <property type="component" value="Unassembled WGS sequence"/>
</dbReference>
<reference evidence="3" key="1">
    <citation type="submission" date="2023-10" db="EMBL/GenBank/DDBJ databases">
        <authorList>
            <person name="Chen Y."/>
            <person name="Shah S."/>
            <person name="Dougan E. K."/>
            <person name="Thang M."/>
            <person name="Chan C."/>
        </authorList>
    </citation>
    <scope>NUCLEOTIDE SEQUENCE [LARGE SCALE GENOMIC DNA]</scope>
</reference>